<evidence type="ECO:0000313" key="3">
    <source>
        <dbReference type="Proteomes" id="UP001500457"/>
    </source>
</evidence>
<dbReference type="InterPro" id="IPR046214">
    <property type="entry name" value="DUF6247"/>
</dbReference>
<dbReference type="EMBL" id="BAABHQ010000012">
    <property type="protein sequence ID" value="GAA4884920.1"/>
    <property type="molecule type" value="Genomic_DNA"/>
</dbReference>
<protein>
    <submittedName>
        <fullName evidence="2">Uncharacterized protein</fullName>
    </submittedName>
</protein>
<reference evidence="3" key="1">
    <citation type="journal article" date="2019" name="Int. J. Syst. Evol. Microbiol.">
        <title>The Global Catalogue of Microorganisms (GCM) 10K type strain sequencing project: providing services to taxonomists for standard genome sequencing and annotation.</title>
        <authorList>
            <consortium name="The Broad Institute Genomics Platform"/>
            <consortium name="The Broad Institute Genome Sequencing Center for Infectious Disease"/>
            <person name="Wu L."/>
            <person name="Ma J."/>
        </authorList>
    </citation>
    <scope>NUCLEOTIDE SEQUENCE [LARGE SCALE GENOMIC DNA]</scope>
    <source>
        <strain evidence="3">JCM 17983</strain>
    </source>
</reference>
<sequence length="82" mass="9501">MLEALHPEHREAFSQAFRAALDEAARDMDLAVVHETIGFWRRRAWITRDRDQHRRVVHDAVTALTGTAPPEDEPTDVSERRL</sequence>
<evidence type="ECO:0000256" key="1">
    <source>
        <dbReference type="SAM" id="MobiDB-lite"/>
    </source>
</evidence>
<feature type="region of interest" description="Disordered" evidence="1">
    <location>
        <begin position="60"/>
        <end position="82"/>
    </location>
</feature>
<dbReference type="Proteomes" id="UP001500457">
    <property type="component" value="Unassembled WGS sequence"/>
</dbReference>
<comment type="caution">
    <text evidence="2">The sequence shown here is derived from an EMBL/GenBank/DDBJ whole genome shotgun (WGS) entry which is preliminary data.</text>
</comment>
<keyword evidence="3" id="KW-1185">Reference proteome</keyword>
<evidence type="ECO:0000313" key="2">
    <source>
        <dbReference type="EMBL" id="GAA4884920.1"/>
    </source>
</evidence>
<organism evidence="2 3">
    <name type="scientific">Actinomycetospora straminea</name>
    <dbReference type="NCBI Taxonomy" id="663607"/>
    <lineage>
        <taxon>Bacteria</taxon>
        <taxon>Bacillati</taxon>
        <taxon>Actinomycetota</taxon>
        <taxon>Actinomycetes</taxon>
        <taxon>Pseudonocardiales</taxon>
        <taxon>Pseudonocardiaceae</taxon>
        <taxon>Actinomycetospora</taxon>
    </lineage>
</organism>
<gene>
    <name evidence="2" type="ORF">GCM10023203_41460</name>
</gene>
<proteinExistence type="predicted"/>
<dbReference type="Pfam" id="PF19760">
    <property type="entry name" value="DUF6247"/>
    <property type="match status" value="1"/>
</dbReference>
<name>A0ABP9ETK5_9PSEU</name>
<accession>A0ABP9ETK5</accession>